<feature type="domain" description="LapA adhesin" evidence="2">
    <location>
        <begin position="899"/>
        <end position="999"/>
    </location>
</feature>
<reference evidence="3 4" key="1">
    <citation type="submission" date="2018-10" db="EMBL/GenBank/DDBJ databases">
        <title>Complete genome sequences of Arcobacter cryaerophilus strains ATCC 43158 and ATCC 49615.</title>
        <authorList>
            <person name="Miller W.G."/>
            <person name="Yee E."/>
            <person name="Bono J.L."/>
        </authorList>
    </citation>
    <scope>NUCLEOTIDE SEQUENCE [LARGE SCALE GENOMIC DNA]</scope>
    <source>
        <strain evidence="3 4">ATCC 43158</strain>
    </source>
</reference>
<dbReference type="Pfam" id="PF20579">
    <property type="entry name" value="LapA"/>
    <property type="match status" value="9"/>
</dbReference>
<feature type="domain" description="LapA adhesin" evidence="2">
    <location>
        <begin position="491"/>
        <end position="591"/>
    </location>
</feature>
<proteinExistence type="predicted"/>
<organism evidence="3 4">
    <name type="scientific">Aliarcobacter cryaerophilus ATCC 43158</name>
    <dbReference type="NCBI Taxonomy" id="1032070"/>
    <lineage>
        <taxon>Bacteria</taxon>
        <taxon>Pseudomonadati</taxon>
        <taxon>Campylobacterota</taxon>
        <taxon>Epsilonproteobacteria</taxon>
        <taxon>Campylobacterales</taxon>
        <taxon>Arcobacteraceae</taxon>
        <taxon>Aliarcobacter</taxon>
    </lineage>
</organism>
<evidence type="ECO:0000313" key="3">
    <source>
        <dbReference type="EMBL" id="AYJ79195.1"/>
    </source>
</evidence>
<dbReference type="EMBL" id="CP032823">
    <property type="protein sequence ID" value="AYJ79195.1"/>
    <property type="molecule type" value="Genomic_DNA"/>
</dbReference>
<dbReference type="GeneID" id="56460245"/>
<dbReference type="KEGG" id="acre:ACRYA_0018"/>
<evidence type="ECO:0000256" key="1">
    <source>
        <dbReference type="SAM" id="MobiDB-lite"/>
    </source>
</evidence>
<feature type="domain" description="LapA adhesin" evidence="2">
    <location>
        <begin position="695"/>
        <end position="795"/>
    </location>
</feature>
<feature type="domain" description="LapA adhesin" evidence="2">
    <location>
        <begin position="797"/>
        <end position="897"/>
    </location>
</feature>
<feature type="domain" description="LapA adhesin" evidence="2">
    <location>
        <begin position="389"/>
        <end position="489"/>
    </location>
</feature>
<feature type="domain" description="LapA adhesin" evidence="2">
    <location>
        <begin position="593"/>
        <end position="693"/>
    </location>
</feature>
<feature type="domain" description="LapA adhesin" evidence="2">
    <location>
        <begin position="192"/>
        <end position="285"/>
    </location>
</feature>
<feature type="compositionally biased region" description="Basic and acidic residues" evidence="1">
    <location>
        <begin position="144"/>
        <end position="156"/>
    </location>
</feature>
<accession>A0AAD0X8L1</accession>
<dbReference type="Proteomes" id="UP000273809">
    <property type="component" value="Chromosome"/>
</dbReference>
<sequence>MANLAQIQSIAQGQFFVKDSLGNLTELKVGDTVSLNDTIVAANSNTDLSKIEILFDTNELITLSQGEQLLDATLLASTFGNEELAFDKQEVDETLSAWNNTEASDEADMETAAGDVTEQATNAGDERAADGGALRSKFNSRTGDSTDVRSDLRDTSFGEGNPENPQEQIPTELLNPVGATTPVDTRVPVSVITLSDPTINEGNQITITATVTNAPQTDLIITLNNGQTITIPAGQTTSSVTFDNPNSEDVYIDKSTETYTITGTTGGNYVSLDTSDSSVVTIEDTEDTTTVKITGTDTTEGGKATFELELSNKPQTGTTVTGKVEVDGKSYDVTFDADGKATLTVDVKANDVYNGEPTLTAKVTEISGGNFEKVNPNAQTTITVKDTEDTTTVKITGTDTTEGGKATFELELSNKPQTGTTVTGKVEVDGKSYDVTFDADGKATLTVDVKANDVYNGEPTLTAKVTEISGGNFEKVNPNAQTTITVKDTEDTTTVKITGTDTTEGGKATFELELSNKPQTGTTVTGKVEVDGKSYDVTFDADGKATLTVDVKANDVYNGEPTLTAKVTEISGGNFEKVNPNAQTTITVKDTEDTTTVKITGTDTTEGGKATFELELSNKPQTGTTVTGKVEVDGKSYDVTFDADGKATLTVDVKANDVYNGEPTLTAKVTEISGGNFEKVNPNAQTTITVKDTEDTTTVKITGTDTTEGGKATFELELSNKPQTGTTVTGKVEVDGKSYDVTFDADGKATLTVDVKANDVYNGEPTLTAKVTEISGGNFEKVNPNAQTTITVKDTEDTTTVKITGTDTTEGGKATFELELSNKPQTGTTVTGKVEVDGKSYDVTFDADGKATLTVDVKANDVYNGEPTLTAKVTEISGGNFEKVNPNAQTTITVKDTEDTTTVKITGTDTTEGGKATFELELSNKPQTGTTVTGKVEVDGKSYDVTFDADGKATLTVDVKANDVYNGEPTLTAKVTEISGGNFEKVNPNAQTTITVKDTEDTTTVKITGTDTTEGGKATFELELSNKPQTGTTVTGKVEVDGKSYDVTFDADGKATLTVDVKANDVYNGEPTLTAKVTEISGGNFEKVNPNAQTTITVKDTEDTTTVTLTATAEVNEDNNHEVDGVYIGNAITYTAKLPDGVTANNAITVTLSVGANGEPASDTNPALTITIPKDGNSGTVIADKVNRDNNDGSGEDKYIESDSLSAKITGVSEANAGSSGSFENLTFDDTPAVTNILNDEDAVDVTITATVTTPKIIDVTTVTDGTTGVKVTGYNSDGKETDLSIIKGTNHDGFGVEGTNLSNGDTKELGVEEKIVVEFTDGKDVNSLDVSFAWRNNHETAKLTFVKDGQVVGYATVDGDGSSTTKAIVKYYDENNNLIKTQEAEGSSDRVDKAFTFELPDSNGGIVSFDKVEFSAPQNKDDYLINKIVYKEVLNPEVTDIVTNGGDITFNIQVDENYPPQGTATATVEVNGKEYSVELNSTGRGTLTIDSKELGDLSNIVAKVVKVEGGNYEKVNPTEASFNFTPTLKSTDDSISTDEDVSYTLKVTDLGEVSSNTKEFKITELPTNGKLFLNITVGDTIFNPDGTQTVATEDIKVEITKDQIVTLGQVGAGKVEFVPNKDTDIDSSFNFQVGDGNGKFSTEYTTTIDVKAVADAPIVSIDVTKIGATTIVVDGDTGNSNNDGNNSIGGIVTENFWEGYNSKEDIMTNSTHNENSIGWQNPFTSNSDNVDIKGNQTQWIDTQDGNDNVYISENAGGINTGNGDDRVFIKGNVTNNINLGSGNDELHIKGNSSTIDAGDGDDKVKIEGNANNDIQLGAGNDSLEIKGNASSISTGDGNDKIKIEGNSNGTIELGSGNNYLEIKGNATSIQVGGDSGNDRVIVNGNATNNISLGKGDDYLELGGKILNYVDGGEGNSDSVYLKGYTLTEYQALIANGNEWRVKNFENIKLGDGTIVKGDGSVFETSKPENIIKAVAYKVDISASLKDIDGSETLSVVIKNVPTGAVLESTKYDVSKNSDGSWSVNFKAGTTGDALLKIEDSLTMKVPQSYKGDINLQIEAKATETNDNTDGNNFATATANDTIKTVTIEPFKAELDMELSSATTNTITTKDVNKTATEQAGIKLGADGKYYETKVVSKTETVVDTEALKDLTVTINGKTYTGITVGADGKYYVIDNTIAKEQKTIEVEREVTKTVSLTDKQVESFMIEVTKETKGIVLGKEVTDLGKNDTITKNNYKTYTLEQPTSNIEIKLSSGSGKIEFVDSNGKVIGSSTTQSGIDSKGYSVPKDAVGVKITSTSTSLKIEAIKYHVDPHEETVQVGGKILDVEGMQKAGISWSSTVSEKQVQTQDITKLGSTVGDGNIKGFNPEAKANSQVFDFGKDKAFQKVIIEVDATISGTWNFNKDSTKDVFVVSANGVPQGAYNFSSNQDYSNQASFDKNIEKDNPNDFDVKYVNGTLSQKYTYEVYLDENGKAQMNFTVASTNTDEWVTITEVRATYDGLSGFVQTKTEIEKVTETIFVGVPTKIVYTGEVPTKEITKYETVQVETTPIYTKITQYEYELDLSASITVGSGELSIITLKDIPSGVTIKGYEANEDGSYTIKIGEDGKSQLTLVSDNLLNDADKESIKANISATSEDGHQNGDIEVNINGEISNSINIIGTDNDDDISLNIDNATSINIDGGVGYDTIKLEENNDIDFSNLGNLIKNIEAIDLTDGNHKLTNITLDDVLKMSGDDNKIKITGDEFDSVSFKNTISEDGKEQSWSKTAGEGVDKGFDIYVNSGDPTLQVKVEQPISDGITN</sequence>
<evidence type="ECO:0000259" key="2">
    <source>
        <dbReference type="Pfam" id="PF20579"/>
    </source>
</evidence>
<evidence type="ECO:0000313" key="4">
    <source>
        <dbReference type="Proteomes" id="UP000273809"/>
    </source>
</evidence>
<dbReference type="RefSeq" id="WP_121443254.1">
    <property type="nucleotide sequence ID" value="NZ_CP032823.1"/>
</dbReference>
<gene>
    <name evidence="3" type="ORF">ACRYA_0018</name>
</gene>
<name>A0AAD0X8L1_9BACT</name>
<dbReference type="InterPro" id="IPR046779">
    <property type="entry name" value="LapA_adhesin_dom"/>
</dbReference>
<feature type="domain" description="LapA adhesin" evidence="2">
    <location>
        <begin position="1001"/>
        <end position="1101"/>
    </location>
</feature>
<feature type="region of interest" description="Disordered" evidence="1">
    <location>
        <begin position="120"/>
        <end position="169"/>
    </location>
</feature>
<protein>
    <submittedName>
        <fullName evidence="3">Surface adhesion protein</fullName>
    </submittedName>
</protein>
<dbReference type="Gene3D" id="2.160.20.160">
    <property type="match status" value="1"/>
</dbReference>
<feature type="domain" description="LapA adhesin" evidence="2">
    <location>
        <begin position="287"/>
        <end position="387"/>
    </location>
</feature>